<dbReference type="Proteomes" id="UP000093000">
    <property type="component" value="Unassembled WGS sequence"/>
</dbReference>
<feature type="non-terminal residue" evidence="1">
    <location>
        <position position="92"/>
    </location>
</feature>
<protein>
    <submittedName>
        <fullName evidence="1">Uncharacterized protein</fullName>
    </submittedName>
</protein>
<keyword evidence="2" id="KW-1185">Reference proteome</keyword>
<gene>
    <name evidence="1" type="ORF">A0J61_05237</name>
</gene>
<organism evidence="1 2">
    <name type="scientific">Choanephora cucurbitarum</name>
    <dbReference type="NCBI Taxonomy" id="101091"/>
    <lineage>
        <taxon>Eukaryota</taxon>
        <taxon>Fungi</taxon>
        <taxon>Fungi incertae sedis</taxon>
        <taxon>Mucoromycota</taxon>
        <taxon>Mucoromycotina</taxon>
        <taxon>Mucoromycetes</taxon>
        <taxon>Mucorales</taxon>
        <taxon>Mucorineae</taxon>
        <taxon>Choanephoraceae</taxon>
        <taxon>Choanephoroideae</taxon>
        <taxon>Choanephora</taxon>
    </lineage>
</organism>
<reference evidence="1 2" key="1">
    <citation type="submission" date="2016-03" db="EMBL/GenBank/DDBJ databases">
        <title>Choanephora cucurbitarum.</title>
        <authorList>
            <person name="Min B."/>
            <person name="Park H."/>
            <person name="Park J.-H."/>
            <person name="Shin H.-D."/>
            <person name="Choi I.-G."/>
        </authorList>
    </citation>
    <scope>NUCLEOTIDE SEQUENCE [LARGE SCALE GENOMIC DNA]</scope>
    <source>
        <strain evidence="1 2">KUS-F28377</strain>
    </source>
</reference>
<accession>A0A1C7NH64</accession>
<proteinExistence type="predicted"/>
<dbReference type="AlphaFoldDB" id="A0A1C7NH64"/>
<sequence length="92" mass="10835">MGLFDKIKSGVEVWKIEKYTKRRPVNSPNFEQKDREFYRQNYKDGVYLHKQAGSDSNSANKVITSISRKTTLLRTKSEKIMRSSENYNNNIQ</sequence>
<dbReference type="EMBL" id="LUGH01000278">
    <property type="protein sequence ID" value="OBZ86704.1"/>
    <property type="molecule type" value="Genomic_DNA"/>
</dbReference>
<comment type="caution">
    <text evidence="1">The sequence shown here is derived from an EMBL/GenBank/DDBJ whole genome shotgun (WGS) entry which is preliminary data.</text>
</comment>
<dbReference type="InParanoid" id="A0A1C7NH64"/>
<evidence type="ECO:0000313" key="2">
    <source>
        <dbReference type="Proteomes" id="UP000093000"/>
    </source>
</evidence>
<name>A0A1C7NH64_9FUNG</name>
<dbReference type="OrthoDB" id="2271250at2759"/>
<evidence type="ECO:0000313" key="1">
    <source>
        <dbReference type="EMBL" id="OBZ86704.1"/>
    </source>
</evidence>